<keyword evidence="3" id="KW-1185">Reference proteome</keyword>
<sequence length="215" mass="22799">MYHHSALFRNKHTTFTWRSGCKSLLIIAGFAACPAFAQPVLVFDDSGNAVPGVYEQNSSFVLDAPFDTGGVGFDLEFRRAGLAPSAAAQLTLVGRDKGASVLETFNNFDNAFGPVSFFSDTGTDLGQATLGLSNASAGRIFLSAYTFEVGLLEPGEYEIAVGGNTPGIVADESFDDVALGDSSYRFQVVEVPEPTTAALLALPAMAAILRRKRLD</sequence>
<protein>
    <recommendedName>
        <fullName evidence="4">PEP-CTERM protein-sorting domain-containing protein</fullName>
    </recommendedName>
</protein>
<organism evidence="2 3">
    <name type="scientific">Algisphaera agarilytica</name>
    <dbReference type="NCBI Taxonomy" id="1385975"/>
    <lineage>
        <taxon>Bacteria</taxon>
        <taxon>Pseudomonadati</taxon>
        <taxon>Planctomycetota</taxon>
        <taxon>Phycisphaerae</taxon>
        <taxon>Phycisphaerales</taxon>
        <taxon>Phycisphaeraceae</taxon>
        <taxon>Algisphaera</taxon>
    </lineage>
</organism>
<dbReference type="RefSeq" id="WP_184677092.1">
    <property type="nucleotide sequence ID" value="NZ_JACHGY010000001.1"/>
</dbReference>
<gene>
    <name evidence="2" type="ORF">HNQ40_001324</name>
</gene>
<dbReference type="NCBIfam" id="TIGR02595">
    <property type="entry name" value="PEP_CTERM"/>
    <property type="match status" value="1"/>
</dbReference>
<evidence type="ECO:0000313" key="3">
    <source>
        <dbReference type="Proteomes" id="UP000541810"/>
    </source>
</evidence>
<comment type="caution">
    <text evidence="2">The sequence shown here is derived from an EMBL/GenBank/DDBJ whole genome shotgun (WGS) entry which is preliminary data.</text>
</comment>
<evidence type="ECO:0000313" key="2">
    <source>
        <dbReference type="EMBL" id="MBB6429518.1"/>
    </source>
</evidence>
<name>A0A7X0H579_9BACT</name>
<dbReference type="EMBL" id="JACHGY010000001">
    <property type="protein sequence ID" value="MBB6429518.1"/>
    <property type="molecule type" value="Genomic_DNA"/>
</dbReference>
<dbReference type="Proteomes" id="UP000541810">
    <property type="component" value="Unassembled WGS sequence"/>
</dbReference>
<keyword evidence="1" id="KW-0732">Signal</keyword>
<reference evidence="2 3" key="1">
    <citation type="submission" date="2020-08" db="EMBL/GenBank/DDBJ databases">
        <title>Genomic Encyclopedia of Type Strains, Phase IV (KMG-IV): sequencing the most valuable type-strain genomes for metagenomic binning, comparative biology and taxonomic classification.</title>
        <authorList>
            <person name="Goeker M."/>
        </authorList>
    </citation>
    <scope>NUCLEOTIDE SEQUENCE [LARGE SCALE GENOMIC DNA]</scope>
    <source>
        <strain evidence="2 3">DSM 103725</strain>
    </source>
</reference>
<proteinExistence type="predicted"/>
<dbReference type="InterPro" id="IPR013424">
    <property type="entry name" value="Ice-binding_C"/>
</dbReference>
<accession>A0A7X0H579</accession>
<dbReference type="AlphaFoldDB" id="A0A7X0H579"/>
<feature type="signal peptide" evidence="1">
    <location>
        <begin position="1"/>
        <end position="37"/>
    </location>
</feature>
<evidence type="ECO:0008006" key="4">
    <source>
        <dbReference type="Google" id="ProtNLM"/>
    </source>
</evidence>
<evidence type="ECO:0000256" key="1">
    <source>
        <dbReference type="SAM" id="SignalP"/>
    </source>
</evidence>
<feature type="chain" id="PRO_5030931076" description="PEP-CTERM protein-sorting domain-containing protein" evidence="1">
    <location>
        <begin position="38"/>
        <end position="215"/>
    </location>
</feature>